<proteinExistence type="predicted"/>
<sequence length="62" mass="6853">MAKAMARACAWAWRKARHWAITARRPAAQTDPLWEFHAEAGAPEGALYVNGELVGHVGVKRL</sequence>
<accession>A0ABS5DZU7</accession>
<dbReference type="Proteomes" id="UP000672097">
    <property type="component" value="Unassembled WGS sequence"/>
</dbReference>
<dbReference type="EMBL" id="JAGQDG010000005">
    <property type="protein sequence ID" value="MBQ0936662.1"/>
    <property type="molecule type" value="Genomic_DNA"/>
</dbReference>
<reference evidence="1 2" key="1">
    <citation type="submission" date="2021-04" db="EMBL/GenBank/DDBJ databases">
        <title>The genome sequence of type strain Ideonella paludis KCTC 32238.</title>
        <authorList>
            <person name="Liu Y."/>
        </authorList>
    </citation>
    <scope>NUCLEOTIDE SEQUENCE [LARGE SCALE GENOMIC DNA]</scope>
    <source>
        <strain evidence="1 2">KCTC 32238</strain>
    </source>
</reference>
<dbReference type="RefSeq" id="WP_210810025.1">
    <property type="nucleotide sequence ID" value="NZ_JAGQDG010000005.1"/>
</dbReference>
<evidence type="ECO:0000313" key="1">
    <source>
        <dbReference type="EMBL" id="MBQ0936662.1"/>
    </source>
</evidence>
<protein>
    <submittedName>
        <fullName evidence="1">Uncharacterized protein</fullName>
    </submittedName>
</protein>
<comment type="caution">
    <text evidence="1">The sequence shown here is derived from an EMBL/GenBank/DDBJ whole genome shotgun (WGS) entry which is preliminary data.</text>
</comment>
<keyword evidence="2" id="KW-1185">Reference proteome</keyword>
<evidence type="ECO:0000313" key="2">
    <source>
        <dbReference type="Proteomes" id="UP000672097"/>
    </source>
</evidence>
<gene>
    <name evidence="1" type="ORF">KAK11_15120</name>
</gene>
<name>A0ABS5DZU7_9BURK</name>
<organism evidence="1 2">
    <name type="scientific">Ideonella paludis</name>
    <dbReference type="NCBI Taxonomy" id="1233411"/>
    <lineage>
        <taxon>Bacteria</taxon>
        <taxon>Pseudomonadati</taxon>
        <taxon>Pseudomonadota</taxon>
        <taxon>Betaproteobacteria</taxon>
        <taxon>Burkholderiales</taxon>
        <taxon>Sphaerotilaceae</taxon>
        <taxon>Ideonella</taxon>
    </lineage>
</organism>